<feature type="region of interest" description="Disordered" evidence="1">
    <location>
        <begin position="50"/>
        <end position="74"/>
    </location>
</feature>
<feature type="compositionally biased region" description="Basic residues" evidence="1">
    <location>
        <begin position="65"/>
        <end position="74"/>
    </location>
</feature>
<dbReference type="AlphaFoldDB" id="A0AAV4U139"/>
<name>A0AAV4U139_CAEEX</name>
<dbReference type="EMBL" id="BPLR01012108">
    <property type="protein sequence ID" value="GIY51448.1"/>
    <property type="molecule type" value="Genomic_DNA"/>
</dbReference>
<organism evidence="2 3">
    <name type="scientific">Caerostris extrusa</name>
    <name type="common">Bark spider</name>
    <name type="synonym">Caerostris bankana</name>
    <dbReference type="NCBI Taxonomy" id="172846"/>
    <lineage>
        <taxon>Eukaryota</taxon>
        <taxon>Metazoa</taxon>
        <taxon>Ecdysozoa</taxon>
        <taxon>Arthropoda</taxon>
        <taxon>Chelicerata</taxon>
        <taxon>Arachnida</taxon>
        <taxon>Araneae</taxon>
        <taxon>Araneomorphae</taxon>
        <taxon>Entelegynae</taxon>
        <taxon>Araneoidea</taxon>
        <taxon>Araneidae</taxon>
        <taxon>Caerostris</taxon>
    </lineage>
</organism>
<evidence type="ECO:0000313" key="3">
    <source>
        <dbReference type="Proteomes" id="UP001054945"/>
    </source>
</evidence>
<keyword evidence="3" id="KW-1185">Reference proteome</keyword>
<comment type="caution">
    <text evidence="2">The sequence shown here is derived from an EMBL/GenBank/DDBJ whole genome shotgun (WGS) entry which is preliminary data.</text>
</comment>
<accession>A0AAV4U139</accession>
<evidence type="ECO:0000256" key="1">
    <source>
        <dbReference type="SAM" id="MobiDB-lite"/>
    </source>
</evidence>
<proteinExistence type="predicted"/>
<reference evidence="2 3" key="1">
    <citation type="submission" date="2021-06" db="EMBL/GenBank/DDBJ databases">
        <title>Caerostris extrusa draft genome.</title>
        <authorList>
            <person name="Kono N."/>
            <person name="Arakawa K."/>
        </authorList>
    </citation>
    <scope>NUCLEOTIDE SEQUENCE [LARGE SCALE GENOMIC DNA]</scope>
</reference>
<evidence type="ECO:0000313" key="2">
    <source>
        <dbReference type="EMBL" id="GIY51448.1"/>
    </source>
</evidence>
<sequence>MMRIEVFVYNSSTDNLGFDIKLKFSLIDSDIETPSKRLTCPIVRTTLVNRSAKQKEKHGGTNMRKVGKKMAVKS</sequence>
<dbReference type="Proteomes" id="UP001054945">
    <property type="component" value="Unassembled WGS sequence"/>
</dbReference>
<gene>
    <name evidence="2" type="ORF">CEXT_237191</name>
</gene>
<protein>
    <submittedName>
        <fullName evidence="2">Uncharacterized protein</fullName>
    </submittedName>
</protein>